<comment type="caution">
    <text evidence="2">The sequence shown here is derived from an EMBL/GenBank/DDBJ whole genome shotgun (WGS) entry which is preliminary data.</text>
</comment>
<evidence type="ECO:0000313" key="3">
    <source>
        <dbReference type="Proteomes" id="UP000607645"/>
    </source>
</evidence>
<organism evidence="2 3">
    <name type="scientific">Lawsonibacter faecis</name>
    <dbReference type="NCBI Taxonomy" id="2763052"/>
    <lineage>
        <taxon>Bacteria</taxon>
        <taxon>Bacillati</taxon>
        <taxon>Bacillota</taxon>
        <taxon>Clostridia</taxon>
        <taxon>Eubacteriales</taxon>
        <taxon>Oscillospiraceae</taxon>
        <taxon>Lawsonibacter</taxon>
    </lineage>
</organism>
<feature type="transmembrane region" description="Helical" evidence="1">
    <location>
        <begin position="41"/>
        <end position="63"/>
    </location>
</feature>
<keyword evidence="1" id="KW-1133">Transmembrane helix</keyword>
<dbReference type="RefSeq" id="WP_186919952.1">
    <property type="nucleotide sequence ID" value="NZ_JACOPQ010000013.1"/>
</dbReference>
<keyword evidence="1" id="KW-0812">Transmembrane</keyword>
<sequence>MKDVILAIFGAYEPVTTTVIDAAGETVTAVASGLAGVDWPYIAGVFLFGVVLYCFFRLVGVLLSK</sequence>
<keyword evidence="1" id="KW-0472">Membrane</keyword>
<accession>A0A8J6JEM8</accession>
<dbReference type="Proteomes" id="UP000607645">
    <property type="component" value="Unassembled WGS sequence"/>
</dbReference>
<dbReference type="AlphaFoldDB" id="A0A8J6JEM8"/>
<keyword evidence="3" id="KW-1185">Reference proteome</keyword>
<protein>
    <submittedName>
        <fullName evidence="2">Uncharacterized protein</fullName>
    </submittedName>
</protein>
<dbReference type="EMBL" id="JACOPQ010000013">
    <property type="protein sequence ID" value="MBC5738176.1"/>
    <property type="molecule type" value="Genomic_DNA"/>
</dbReference>
<proteinExistence type="predicted"/>
<name>A0A8J6JEM8_9FIRM</name>
<evidence type="ECO:0000256" key="1">
    <source>
        <dbReference type="SAM" id="Phobius"/>
    </source>
</evidence>
<gene>
    <name evidence="2" type="ORF">H8S62_14280</name>
</gene>
<reference evidence="2" key="1">
    <citation type="submission" date="2020-08" db="EMBL/GenBank/DDBJ databases">
        <title>Genome public.</title>
        <authorList>
            <person name="Liu C."/>
            <person name="Sun Q."/>
        </authorList>
    </citation>
    <scope>NUCLEOTIDE SEQUENCE</scope>
    <source>
        <strain evidence="2">NSJ-52</strain>
    </source>
</reference>
<evidence type="ECO:0000313" key="2">
    <source>
        <dbReference type="EMBL" id="MBC5738176.1"/>
    </source>
</evidence>